<keyword evidence="3" id="KW-1185">Reference proteome</keyword>
<comment type="caution">
    <text evidence="2">The sequence shown here is derived from an EMBL/GenBank/DDBJ whole genome shotgun (WGS) entry which is preliminary data.</text>
</comment>
<dbReference type="STRING" id="1915074.SPHI_04150"/>
<dbReference type="OrthoDB" id="7282816at2"/>
<dbReference type="Proteomes" id="UP000188729">
    <property type="component" value="Unassembled WGS sequence"/>
</dbReference>
<accession>A0A1V2EWS1</accession>
<evidence type="ECO:0000313" key="2">
    <source>
        <dbReference type="EMBL" id="ONF96983.1"/>
    </source>
</evidence>
<organism evidence="2 3">
    <name type="scientific">Sphingomonas jeddahensis</name>
    <dbReference type="NCBI Taxonomy" id="1915074"/>
    <lineage>
        <taxon>Bacteria</taxon>
        <taxon>Pseudomonadati</taxon>
        <taxon>Pseudomonadota</taxon>
        <taxon>Alphaproteobacteria</taxon>
        <taxon>Sphingomonadales</taxon>
        <taxon>Sphingomonadaceae</taxon>
        <taxon>Sphingomonas</taxon>
    </lineage>
</organism>
<sequence length="347" mass="39217">MQQWIPALPAPEPQPAPSADPLAFTPVPRKYRYDGWTAERQRAFIAALAETGSVTAAARRINMRTVGAYYLRRQPGADSFRAAWEAALASGVQRLTDIAFERAIEGVPVPVFHKGEQVGERRWYNDRLLMFVLKHHQPERYGKPAALPPGTKHPDTLAREAAQDGCPACRERAKEDAEKARVAAEQAKLDNNKWLENMVSTYYYKVLAERCARREGDIVASDLYLRQLCYFELIQNCGMRQDLIPLYWPDEDGALPIHAMEVEPGPLSEMLDRLRRQAWKAAGERPGPARDVHPTCAWRGEVFRGDTAREREQARKQAQRMIAEGQALWEACGTEESWSRFKAASGS</sequence>
<protein>
    <submittedName>
        <fullName evidence="2">Uncharacterized protein</fullName>
    </submittedName>
</protein>
<dbReference type="RefSeq" id="WP_076743251.1">
    <property type="nucleotide sequence ID" value="NZ_MPSB01000002.1"/>
</dbReference>
<dbReference type="EMBL" id="MPSB01000002">
    <property type="protein sequence ID" value="ONF96983.1"/>
    <property type="molecule type" value="Genomic_DNA"/>
</dbReference>
<feature type="region of interest" description="Disordered" evidence="1">
    <location>
        <begin position="1"/>
        <end position="23"/>
    </location>
</feature>
<proteinExistence type="predicted"/>
<dbReference type="AlphaFoldDB" id="A0A1V2EWS1"/>
<gene>
    <name evidence="2" type="ORF">SPHI_04150</name>
</gene>
<evidence type="ECO:0000313" key="3">
    <source>
        <dbReference type="Proteomes" id="UP000188729"/>
    </source>
</evidence>
<evidence type="ECO:0000256" key="1">
    <source>
        <dbReference type="SAM" id="MobiDB-lite"/>
    </source>
</evidence>
<reference evidence="2 3" key="1">
    <citation type="submission" date="2016-11" db="EMBL/GenBank/DDBJ databases">
        <title>Genome sequence of Sphingomonas jeddahensis G39.</title>
        <authorList>
            <person name="Poehlein A."/>
            <person name="Wuebbeler J.H."/>
            <person name="Steinbuechel A."/>
            <person name="Daniel R."/>
        </authorList>
    </citation>
    <scope>NUCLEOTIDE SEQUENCE [LARGE SCALE GENOMIC DNA]</scope>
    <source>
        <strain evidence="2 3">G39</strain>
    </source>
</reference>
<feature type="compositionally biased region" description="Pro residues" evidence="1">
    <location>
        <begin position="8"/>
        <end position="18"/>
    </location>
</feature>
<name>A0A1V2EWS1_9SPHN</name>